<protein>
    <submittedName>
        <fullName evidence="4">Class II aldolase</fullName>
    </submittedName>
</protein>
<dbReference type="EMBL" id="JABBNT010000005">
    <property type="protein sequence ID" value="NMM46408.1"/>
    <property type="molecule type" value="Genomic_DNA"/>
</dbReference>
<dbReference type="GO" id="GO:0046872">
    <property type="term" value="F:metal ion binding"/>
    <property type="evidence" value="ECO:0007669"/>
    <property type="project" value="UniProtKB-KW"/>
</dbReference>
<evidence type="ECO:0000313" key="5">
    <source>
        <dbReference type="Proteomes" id="UP000539372"/>
    </source>
</evidence>
<dbReference type="GO" id="GO:0016832">
    <property type="term" value="F:aldehyde-lyase activity"/>
    <property type="evidence" value="ECO:0007669"/>
    <property type="project" value="TreeGrafter"/>
</dbReference>
<reference evidence="4 5" key="1">
    <citation type="submission" date="2020-04" db="EMBL/GenBank/DDBJ databases">
        <title>Rhodospirillaceae bacterium KN72 isolated from deep sea.</title>
        <authorList>
            <person name="Zhang D.-C."/>
        </authorList>
    </citation>
    <scope>NUCLEOTIDE SEQUENCE [LARGE SCALE GENOMIC DNA]</scope>
    <source>
        <strain evidence="4 5">KN72</strain>
    </source>
</reference>
<dbReference type="PANTHER" id="PTHR22789">
    <property type="entry name" value="FUCULOSE PHOSPHATE ALDOLASE"/>
    <property type="match status" value="1"/>
</dbReference>
<keyword evidence="1" id="KW-0479">Metal-binding</keyword>
<dbReference type="GO" id="GO:0005829">
    <property type="term" value="C:cytosol"/>
    <property type="evidence" value="ECO:0007669"/>
    <property type="project" value="TreeGrafter"/>
</dbReference>
<evidence type="ECO:0000256" key="2">
    <source>
        <dbReference type="ARBA" id="ARBA00023239"/>
    </source>
</evidence>
<dbReference type="SUPFAM" id="SSF53639">
    <property type="entry name" value="AraD/HMP-PK domain-like"/>
    <property type="match status" value="1"/>
</dbReference>
<proteinExistence type="predicted"/>
<dbReference type="RefSeq" id="WP_169626766.1">
    <property type="nucleotide sequence ID" value="NZ_JABBNT010000005.1"/>
</dbReference>
<dbReference type="SMART" id="SM01007">
    <property type="entry name" value="Aldolase_II"/>
    <property type="match status" value="1"/>
</dbReference>
<gene>
    <name evidence="4" type="ORF">HH303_18090</name>
</gene>
<dbReference type="Proteomes" id="UP000539372">
    <property type="component" value="Unassembled WGS sequence"/>
</dbReference>
<organism evidence="4 5">
    <name type="scientific">Pacificispira spongiicola</name>
    <dbReference type="NCBI Taxonomy" id="2729598"/>
    <lineage>
        <taxon>Bacteria</taxon>
        <taxon>Pseudomonadati</taxon>
        <taxon>Pseudomonadota</taxon>
        <taxon>Alphaproteobacteria</taxon>
        <taxon>Rhodospirillales</taxon>
        <taxon>Rhodospirillaceae</taxon>
        <taxon>Pacificispira</taxon>
    </lineage>
</organism>
<dbReference type="PANTHER" id="PTHR22789:SF0">
    <property type="entry name" value="3-OXO-TETRONATE 4-PHOSPHATE DECARBOXYLASE-RELATED"/>
    <property type="match status" value="1"/>
</dbReference>
<keyword evidence="2" id="KW-0456">Lyase</keyword>
<sequence>MNTPGNTPGSTLGRNERQALSRKIIDTCLAMNASGINQGKSGNLSARFGDGMLITPSGVAYDKLKPMDIVLMALDGTVEPGQLLPSSEWRMHADIYRHRPEAQAVLHAHPTHCTALACRREGIPSFHYMVAMAGGSDIRCSDYATFGTEALSNTMIAALEGRKACLLANHGMICFEGDLGKALALGIEVESLARQYLAARQGGEPVILSDAEMAEVIEKFKTYGKQPTKEA</sequence>
<dbReference type="InterPro" id="IPR050197">
    <property type="entry name" value="Aldolase_class_II_sugar_metab"/>
</dbReference>
<evidence type="ECO:0000259" key="3">
    <source>
        <dbReference type="SMART" id="SM01007"/>
    </source>
</evidence>
<dbReference type="GO" id="GO:0019323">
    <property type="term" value="P:pentose catabolic process"/>
    <property type="evidence" value="ECO:0007669"/>
    <property type="project" value="TreeGrafter"/>
</dbReference>
<dbReference type="Pfam" id="PF00596">
    <property type="entry name" value="Aldolase_II"/>
    <property type="match status" value="1"/>
</dbReference>
<feature type="domain" description="Class II aldolase/adducin N-terminal" evidence="3">
    <location>
        <begin position="22"/>
        <end position="197"/>
    </location>
</feature>
<name>A0A7Y0E3A4_9PROT</name>
<evidence type="ECO:0000256" key="1">
    <source>
        <dbReference type="ARBA" id="ARBA00022723"/>
    </source>
</evidence>
<keyword evidence="5" id="KW-1185">Reference proteome</keyword>
<evidence type="ECO:0000313" key="4">
    <source>
        <dbReference type="EMBL" id="NMM46408.1"/>
    </source>
</evidence>
<accession>A0A7Y0E3A4</accession>
<dbReference type="AlphaFoldDB" id="A0A7Y0E3A4"/>
<dbReference type="InterPro" id="IPR001303">
    <property type="entry name" value="Aldolase_II/adducin_N"/>
</dbReference>
<dbReference type="Gene3D" id="3.40.225.10">
    <property type="entry name" value="Class II aldolase/adducin N-terminal domain"/>
    <property type="match status" value="1"/>
</dbReference>
<dbReference type="InterPro" id="IPR036409">
    <property type="entry name" value="Aldolase_II/adducin_N_sf"/>
</dbReference>
<comment type="caution">
    <text evidence="4">The sequence shown here is derived from an EMBL/GenBank/DDBJ whole genome shotgun (WGS) entry which is preliminary data.</text>
</comment>